<dbReference type="EMBL" id="JRUE01000119">
    <property type="protein sequence ID" value="KXZ70708.1"/>
    <property type="molecule type" value="Genomic_DNA"/>
</dbReference>
<evidence type="ECO:0000256" key="5">
    <source>
        <dbReference type="ARBA" id="ARBA00023136"/>
    </source>
</evidence>
<feature type="transmembrane region" description="Helical" evidence="6">
    <location>
        <begin position="220"/>
        <end position="241"/>
    </location>
</feature>
<dbReference type="Pfam" id="PF02133">
    <property type="entry name" value="Transp_cyt_pur"/>
    <property type="match status" value="1"/>
</dbReference>
<reference evidence="7 8" key="1">
    <citation type="journal article" date="2016" name="Sci. Rep.">
        <title>Genomic and phenotypic characterization of the species Acinetobacter venetianus.</title>
        <authorList>
            <person name="Fondi M."/>
            <person name="Maida I."/>
            <person name="Perrin E."/>
            <person name="Orlandini V."/>
            <person name="La Torre L."/>
            <person name="Bosi E."/>
            <person name="Negroni A."/>
            <person name="Zanaroli G."/>
            <person name="Fava F."/>
            <person name="Decorosi F."/>
            <person name="Giovannetti L."/>
            <person name="Viti C."/>
            <person name="Vaneechoutte M."/>
            <person name="Dijkshoorn L."/>
            <person name="Fani R."/>
        </authorList>
    </citation>
    <scope>NUCLEOTIDE SEQUENCE [LARGE SCALE GENOMIC DNA]</scope>
    <source>
        <strain evidence="7 8">LUH5627</strain>
    </source>
</reference>
<comment type="subcellular location">
    <subcellularLocation>
        <location evidence="1">Membrane</location>
        <topology evidence="1">Multi-pass membrane protein</topology>
    </subcellularLocation>
</comment>
<comment type="similarity">
    <text evidence="2">Belongs to the purine-cytosine permease (2.A.39) family.</text>
</comment>
<gene>
    <name evidence="7" type="primary">pucI</name>
    <name evidence="7" type="ORF">AVENLUH5627_01255</name>
</gene>
<keyword evidence="3 6" id="KW-0812">Transmembrane</keyword>
<proteinExistence type="inferred from homology"/>
<organism evidence="7 8">
    <name type="scientific">Acinetobacter venetianus</name>
    <dbReference type="NCBI Taxonomy" id="52133"/>
    <lineage>
        <taxon>Bacteria</taxon>
        <taxon>Pseudomonadati</taxon>
        <taxon>Pseudomonadota</taxon>
        <taxon>Gammaproteobacteria</taxon>
        <taxon>Moraxellales</taxon>
        <taxon>Moraxellaceae</taxon>
        <taxon>Acinetobacter</taxon>
    </lineage>
</organism>
<sequence length="476" mass="53130">MNYNSNYSPKLSNEDLVPAKQNWTWYNIFSFWMSDVHSMGGYVVAASLFSLGLASWQVLLALLIGIMIVQIAANLVAKPSQISGVPYAVISRQAFGIYGANIPALIRGLIAVSWYGIQTWLASNALMMVLLKFYPSLHPFALTEFAGLSTIGWICFAFMWILQALVFWKGMETIKVFIDWAGPMVYVVMLALALWLVWKAGWHNISFNLSDKQLTLNQQIMQTIVAIALVVSYFSGPLLNFGDFSRYGKDMKQVKQGNFWGLPFNFIFFAIIVVMIVSGTFSVFGKMVHDPLETVAMMDNGLVIVLGLLTVLTATIGINIVANFVSAGFDFSNLAPHYLNFRRAGMIAAVGSIFITPWNLFNSPELIHYTLDTLAAFIGPLFGILLTDFYFIHKQNVVVDDLFNDNPTGQYYYQKGINRKAVIALITSVSIGLMLVLIPSLQFLAPFNWFIGVLFGGTFYYTISRETVSAKVKKFA</sequence>
<feature type="transmembrane region" description="Helical" evidence="6">
    <location>
        <begin position="304"/>
        <end position="329"/>
    </location>
</feature>
<feature type="transmembrane region" description="Helical" evidence="6">
    <location>
        <begin position="341"/>
        <end position="360"/>
    </location>
</feature>
<evidence type="ECO:0000313" key="7">
    <source>
        <dbReference type="EMBL" id="KXZ70708.1"/>
    </source>
</evidence>
<feature type="transmembrane region" description="Helical" evidence="6">
    <location>
        <begin position="112"/>
        <end position="134"/>
    </location>
</feature>
<evidence type="ECO:0000256" key="3">
    <source>
        <dbReference type="ARBA" id="ARBA00022692"/>
    </source>
</evidence>
<dbReference type="PANTHER" id="PTHR30618:SF6">
    <property type="entry name" value="NCS1 FAMILY NUCLEOBASE:CATION SYMPORTER-1"/>
    <property type="match status" value="1"/>
</dbReference>
<evidence type="ECO:0000313" key="8">
    <source>
        <dbReference type="Proteomes" id="UP000075680"/>
    </source>
</evidence>
<keyword evidence="4 6" id="KW-1133">Transmembrane helix</keyword>
<dbReference type="Gene3D" id="1.10.4160.10">
    <property type="entry name" value="Hydantoin permease"/>
    <property type="match status" value="1"/>
</dbReference>
<feature type="transmembrane region" description="Helical" evidence="6">
    <location>
        <begin position="447"/>
        <end position="463"/>
    </location>
</feature>
<accession>A0A150HVG2</accession>
<dbReference type="GO" id="GO:0015205">
    <property type="term" value="F:nucleobase transmembrane transporter activity"/>
    <property type="evidence" value="ECO:0007669"/>
    <property type="project" value="TreeGrafter"/>
</dbReference>
<feature type="transmembrane region" description="Helical" evidence="6">
    <location>
        <begin position="180"/>
        <end position="200"/>
    </location>
</feature>
<dbReference type="InterPro" id="IPR045225">
    <property type="entry name" value="Uracil/uridine/allantoin_perm"/>
</dbReference>
<evidence type="ECO:0000256" key="2">
    <source>
        <dbReference type="ARBA" id="ARBA00008974"/>
    </source>
</evidence>
<dbReference type="InterPro" id="IPR001248">
    <property type="entry name" value="Pur-cyt_permease"/>
</dbReference>
<comment type="caution">
    <text evidence="7">The sequence shown here is derived from an EMBL/GenBank/DDBJ whole genome shotgun (WGS) entry which is preliminary data.</text>
</comment>
<feature type="transmembrane region" description="Helical" evidence="6">
    <location>
        <begin position="262"/>
        <end position="284"/>
    </location>
</feature>
<protein>
    <submittedName>
        <fullName evidence="7">Putative allantoin permease</fullName>
    </submittedName>
</protein>
<feature type="transmembrane region" description="Helical" evidence="6">
    <location>
        <begin position="421"/>
        <end position="441"/>
    </location>
</feature>
<evidence type="ECO:0000256" key="6">
    <source>
        <dbReference type="SAM" id="Phobius"/>
    </source>
</evidence>
<dbReference type="AlphaFoldDB" id="A0A150HVG2"/>
<dbReference type="PATRIC" id="fig|52133.18.peg.1304"/>
<dbReference type="Proteomes" id="UP000075680">
    <property type="component" value="Unassembled WGS sequence"/>
</dbReference>
<dbReference type="RefSeq" id="WP_061518501.1">
    <property type="nucleotide sequence ID" value="NZ_JRUE01000119.1"/>
</dbReference>
<feature type="transmembrane region" description="Helical" evidence="6">
    <location>
        <begin position="146"/>
        <end position="168"/>
    </location>
</feature>
<feature type="transmembrane region" description="Helical" evidence="6">
    <location>
        <begin position="42"/>
        <end position="69"/>
    </location>
</feature>
<evidence type="ECO:0000256" key="4">
    <source>
        <dbReference type="ARBA" id="ARBA00022989"/>
    </source>
</evidence>
<dbReference type="PANTHER" id="PTHR30618">
    <property type="entry name" value="NCS1 FAMILY PURINE/PYRIMIDINE TRANSPORTER"/>
    <property type="match status" value="1"/>
</dbReference>
<name>A0A150HVG2_9GAMM</name>
<evidence type="ECO:0000256" key="1">
    <source>
        <dbReference type="ARBA" id="ARBA00004141"/>
    </source>
</evidence>
<dbReference type="GO" id="GO:0005886">
    <property type="term" value="C:plasma membrane"/>
    <property type="evidence" value="ECO:0007669"/>
    <property type="project" value="TreeGrafter"/>
</dbReference>
<feature type="transmembrane region" description="Helical" evidence="6">
    <location>
        <begin position="366"/>
        <end position="386"/>
    </location>
</feature>
<dbReference type="CDD" id="cd11555">
    <property type="entry name" value="SLC-NCS1sbd_u1"/>
    <property type="match status" value="1"/>
</dbReference>
<keyword evidence="5 6" id="KW-0472">Membrane</keyword>